<evidence type="ECO:0000313" key="2">
    <source>
        <dbReference type="Proteomes" id="UP000233551"/>
    </source>
</evidence>
<comment type="caution">
    <text evidence="1">The sequence shown here is derived from an EMBL/GenBank/DDBJ whole genome shotgun (WGS) entry which is preliminary data.</text>
</comment>
<proteinExistence type="predicted"/>
<reference evidence="1 2" key="1">
    <citation type="submission" date="2017-11" db="EMBL/GenBank/DDBJ databases">
        <title>De-novo sequencing of pomegranate (Punica granatum L.) genome.</title>
        <authorList>
            <person name="Akparov Z."/>
            <person name="Amiraslanov A."/>
            <person name="Hajiyeva S."/>
            <person name="Abbasov M."/>
            <person name="Kaur K."/>
            <person name="Hamwieh A."/>
            <person name="Solovyev V."/>
            <person name="Salamov A."/>
            <person name="Braich B."/>
            <person name="Kosarev P."/>
            <person name="Mahmoud A."/>
            <person name="Hajiyev E."/>
            <person name="Babayeva S."/>
            <person name="Izzatullayeva V."/>
            <person name="Mammadov A."/>
            <person name="Mammadov A."/>
            <person name="Sharifova S."/>
            <person name="Ojaghi J."/>
            <person name="Eynullazada K."/>
            <person name="Bayramov B."/>
            <person name="Abdulazimova A."/>
            <person name="Shahmuradov I."/>
        </authorList>
    </citation>
    <scope>NUCLEOTIDE SEQUENCE [LARGE SCALE GENOMIC DNA]</scope>
    <source>
        <strain evidence="2">cv. AG2017</strain>
        <tissue evidence="1">Leaf</tissue>
    </source>
</reference>
<protein>
    <submittedName>
        <fullName evidence="1">Uncharacterized protein</fullName>
    </submittedName>
</protein>
<dbReference type="Proteomes" id="UP000233551">
    <property type="component" value="Unassembled WGS sequence"/>
</dbReference>
<dbReference type="EMBL" id="PGOL01000675">
    <property type="protein sequence ID" value="PKI66409.1"/>
    <property type="molecule type" value="Genomic_DNA"/>
</dbReference>
<evidence type="ECO:0000313" key="1">
    <source>
        <dbReference type="EMBL" id="PKI66409.1"/>
    </source>
</evidence>
<name>A0A2I0KD04_PUNGR</name>
<gene>
    <name evidence="1" type="ORF">CRG98_013211</name>
</gene>
<accession>A0A2I0KD04</accession>
<organism evidence="1 2">
    <name type="scientific">Punica granatum</name>
    <name type="common">Pomegranate</name>
    <dbReference type="NCBI Taxonomy" id="22663"/>
    <lineage>
        <taxon>Eukaryota</taxon>
        <taxon>Viridiplantae</taxon>
        <taxon>Streptophyta</taxon>
        <taxon>Embryophyta</taxon>
        <taxon>Tracheophyta</taxon>
        <taxon>Spermatophyta</taxon>
        <taxon>Magnoliopsida</taxon>
        <taxon>eudicotyledons</taxon>
        <taxon>Gunneridae</taxon>
        <taxon>Pentapetalae</taxon>
        <taxon>rosids</taxon>
        <taxon>malvids</taxon>
        <taxon>Myrtales</taxon>
        <taxon>Lythraceae</taxon>
        <taxon>Punica</taxon>
    </lineage>
</organism>
<dbReference type="AlphaFoldDB" id="A0A2I0KD04"/>
<sequence>MATPEAAGAPTDLPEKEPTEVIKPEGTPEPVLVEELDTEEAEESLFDDNYEEQPRFFPKETEEGASEELHEEEKLFGLAEDEEEEEIASDENEESIYQDEILDANWAVKQTP</sequence>
<dbReference type="GeneID" id="116202626"/>
<keyword evidence="2" id="KW-1185">Reference proteome</keyword>